<evidence type="ECO:0000313" key="2">
    <source>
        <dbReference type="EMBL" id="ABB42127.1"/>
    </source>
</evidence>
<evidence type="ECO:0008006" key="3">
    <source>
        <dbReference type="Google" id="ProtNLM"/>
    </source>
</evidence>
<reference evidence="2" key="1">
    <citation type="submission" date="2006-07" db="EMBL/GenBank/DDBJ databases">
        <title>Complete sequence of Thiomicrospira crunogena XCL-2.</title>
        <authorList>
            <consortium name="US DOE Joint Genome Institute"/>
            <person name="Copeland A."/>
            <person name="Lucas S."/>
            <person name="Lapidus A."/>
            <person name="Barry K."/>
            <person name="Detter J.C."/>
            <person name="Glavina del Rio T."/>
            <person name="Hammon N."/>
            <person name="Israni S."/>
            <person name="Dalin E."/>
            <person name="Tice H."/>
            <person name="Pitluck S."/>
            <person name="Chain P."/>
            <person name="Malfatti S."/>
            <person name="Shin M."/>
            <person name="Vergez L."/>
            <person name="Schmutz J."/>
            <person name="Larimer F."/>
            <person name="Land M."/>
            <person name="Hauser L."/>
            <person name="Kyrpides N."/>
            <person name="Lykidis A."/>
            <person name="Scott K.M."/>
            <person name="Sievert S."/>
            <person name="Kerfeld C."/>
            <person name="Freyermuth S."/>
            <person name="Dobrinski K."/>
            <person name="Boller A."/>
            <person name="Fitzpatrick K."/>
            <person name="Thoma P."/>
            <person name="Moore J."/>
            <person name="Richardson P."/>
        </authorList>
    </citation>
    <scope>NUCLEOTIDE SEQUENCE</scope>
    <source>
        <strain evidence="2">XCL-2</strain>
    </source>
</reference>
<dbReference type="eggNOG" id="ENOG5032YAP">
    <property type="taxonomic scope" value="Bacteria"/>
</dbReference>
<dbReference type="AlphaFoldDB" id="Q31FE6"/>
<dbReference type="Pfam" id="PF11026">
    <property type="entry name" value="DUF2721"/>
    <property type="match status" value="1"/>
</dbReference>
<accession>Q31FE6</accession>
<dbReference type="KEGG" id="tcx:Tcr_1535"/>
<keyword evidence="1" id="KW-0472">Membrane</keyword>
<sequence length="150" mass="16641">MMLELFSTDANSVNTVSHLIQLSVAPVFLLAGVGSLLGVLVSRLSRIVEKSERLNTLLLTEKSENPIDKRSTDIRLQRQALEKRRHLLNQAILACTMTGLFVALVIMIMFLSAFFAFNGSFVIAVLFIVAMGSLIVGLLLFLREIYFASH</sequence>
<gene>
    <name evidence="2" type="ordered locus">Tcr_1535</name>
</gene>
<dbReference type="STRING" id="317025.Tcr_1535"/>
<organism evidence="2">
    <name type="scientific">Hydrogenovibrio crunogenus (strain DSM 25203 / XCL-2)</name>
    <name type="common">Thiomicrospira crunogena</name>
    <dbReference type="NCBI Taxonomy" id="317025"/>
    <lineage>
        <taxon>Bacteria</taxon>
        <taxon>Pseudomonadati</taxon>
        <taxon>Pseudomonadota</taxon>
        <taxon>Gammaproteobacteria</taxon>
        <taxon>Thiotrichales</taxon>
        <taxon>Piscirickettsiaceae</taxon>
        <taxon>Hydrogenovibrio</taxon>
    </lineage>
</organism>
<proteinExistence type="predicted"/>
<dbReference type="InterPro" id="IPR021279">
    <property type="entry name" value="DUF2721"/>
</dbReference>
<evidence type="ECO:0000256" key="1">
    <source>
        <dbReference type="SAM" id="Phobius"/>
    </source>
</evidence>
<feature type="transmembrane region" description="Helical" evidence="1">
    <location>
        <begin position="20"/>
        <end position="41"/>
    </location>
</feature>
<protein>
    <recommendedName>
        <fullName evidence="3">DUF2721 domain-containing protein</fullName>
    </recommendedName>
</protein>
<dbReference type="HOGENOM" id="CLU_118464_2_1_6"/>
<dbReference type="EMBL" id="CP000109">
    <property type="protein sequence ID" value="ABB42127.1"/>
    <property type="molecule type" value="Genomic_DNA"/>
</dbReference>
<keyword evidence="1" id="KW-0812">Transmembrane</keyword>
<keyword evidence="1" id="KW-1133">Transmembrane helix</keyword>
<name>Q31FE6_HYDCU</name>
<feature type="transmembrane region" description="Helical" evidence="1">
    <location>
        <begin position="121"/>
        <end position="142"/>
    </location>
</feature>
<feature type="transmembrane region" description="Helical" evidence="1">
    <location>
        <begin position="91"/>
        <end position="115"/>
    </location>
</feature>